<comment type="caution">
    <text evidence="1">The sequence shown here is derived from an EMBL/GenBank/DDBJ whole genome shotgun (WGS) entry which is preliminary data.</text>
</comment>
<proteinExistence type="predicted"/>
<name>A0A7J9IDN7_9ROSI</name>
<dbReference type="Proteomes" id="UP000593560">
    <property type="component" value="Unassembled WGS sequence"/>
</dbReference>
<evidence type="ECO:0000313" key="1">
    <source>
        <dbReference type="EMBL" id="MBA0819988.1"/>
    </source>
</evidence>
<accession>A0A7J9IDN7</accession>
<sequence>MEEQLKEFVLDFLSSNVEKINGVLKSTTEKLVERDDSLEVMMLSMKEEITEFKGELTIYKAALRNEMLILRLKQQAMDVPKLEKFKGARSVSEVDNFL</sequence>
<gene>
    <name evidence="1" type="ORF">Gohar_027821</name>
</gene>
<protein>
    <submittedName>
        <fullName evidence="1">Uncharacterized protein</fullName>
    </submittedName>
</protein>
<reference evidence="1 2" key="1">
    <citation type="journal article" date="2019" name="Genome Biol. Evol.">
        <title>Insights into the evolution of the New World diploid cottons (Gossypium, subgenus Houzingenia) based on genome sequencing.</title>
        <authorList>
            <person name="Grover C.E."/>
            <person name="Arick M.A. 2nd"/>
            <person name="Thrash A."/>
            <person name="Conover J.L."/>
            <person name="Sanders W.S."/>
            <person name="Peterson D.G."/>
            <person name="Frelichowski J.E."/>
            <person name="Scheffler J.A."/>
            <person name="Scheffler B.E."/>
            <person name="Wendel J.F."/>
        </authorList>
    </citation>
    <scope>NUCLEOTIDE SEQUENCE [LARGE SCALE GENOMIC DNA]</scope>
    <source>
        <strain evidence="1">0</strain>
        <tissue evidence="1">Leaf</tissue>
    </source>
</reference>
<keyword evidence="2" id="KW-1185">Reference proteome</keyword>
<dbReference type="EMBL" id="JABFAD010332667">
    <property type="protein sequence ID" value="MBA0819988.1"/>
    <property type="molecule type" value="Genomic_DNA"/>
</dbReference>
<organism evidence="1 2">
    <name type="scientific">Gossypium harknessii</name>
    <dbReference type="NCBI Taxonomy" id="34285"/>
    <lineage>
        <taxon>Eukaryota</taxon>
        <taxon>Viridiplantae</taxon>
        <taxon>Streptophyta</taxon>
        <taxon>Embryophyta</taxon>
        <taxon>Tracheophyta</taxon>
        <taxon>Spermatophyta</taxon>
        <taxon>Magnoliopsida</taxon>
        <taxon>eudicotyledons</taxon>
        <taxon>Gunneridae</taxon>
        <taxon>Pentapetalae</taxon>
        <taxon>rosids</taxon>
        <taxon>malvids</taxon>
        <taxon>Malvales</taxon>
        <taxon>Malvaceae</taxon>
        <taxon>Malvoideae</taxon>
        <taxon>Gossypium</taxon>
    </lineage>
</organism>
<dbReference type="AlphaFoldDB" id="A0A7J9IDN7"/>
<evidence type="ECO:0000313" key="2">
    <source>
        <dbReference type="Proteomes" id="UP000593560"/>
    </source>
</evidence>
<dbReference type="OrthoDB" id="1000653at2759"/>